<reference evidence="1" key="1">
    <citation type="submission" date="2019-11" db="EMBL/GenBank/DDBJ databases">
        <title>Nori genome reveals adaptations in red seaweeds to the harsh intertidal environment.</title>
        <authorList>
            <person name="Wang D."/>
            <person name="Mao Y."/>
        </authorList>
    </citation>
    <scope>NUCLEOTIDE SEQUENCE</scope>
    <source>
        <tissue evidence="1">Gametophyte</tissue>
    </source>
</reference>
<sequence length="93" mass="10274">METYAALVIDIIGAFVYMYTFCPCLATCYACRRLLTTIGRLGDLGPDQRIYAVRYDGAMAYIVTLRKKDPLCAMLLANPTRMVSLGALKGARV</sequence>
<dbReference type="Proteomes" id="UP000798662">
    <property type="component" value="Chromosome 2"/>
</dbReference>
<evidence type="ECO:0000313" key="2">
    <source>
        <dbReference type="Proteomes" id="UP000798662"/>
    </source>
</evidence>
<keyword evidence="2" id="KW-1185">Reference proteome</keyword>
<comment type="caution">
    <text evidence="1">The sequence shown here is derived from an EMBL/GenBank/DDBJ whole genome shotgun (WGS) entry which is preliminary data.</text>
</comment>
<organism evidence="1 2">
    <name type="scientific">Pyropia yezoensis</name>
    <name type="common">Susabi-nori</name>
    <name type="synonym">Porphyra yezoensis</name>
    <dbReference type="NCBI Taxonomy" id="2788"/>
    <lineage>
        <taxon>Eukaryota</taxon>
        <taxon>Rhodophyta</taxon>
        <taxon>Bangiophyceae</taxon>
        <taxon>Bangiales</taxon>
        <taxon>Bangiaceae</taxon>
        <taxon>Pyropia</taxon>
    </lineage>
</organism>
<protein>
    <submittedName>
        <fullName evidence="1">Uncharacterized protein</fullName>
    </submittedName>
</protein>
<proteinExistence type="predicted"/>
<accession>A0ACC3C8I9</accession>
<name>A0ACC3C8I9_PYRYE</name>
<evidence type="ECO:0000313" key="1">
    <source>
        <dbReference type="EMBL" id="KAK1866061.1"/>
    </source>
</evidence>
<gene>
    <name evidence="1" type="ORF">I4F81_008581</name>
</gene>
<dbReference type="EMBL" id="CM020619">
    <property type="protein sequence ID" value="KAK1866061.1"/>
    <property type="molecule type" value="Genomic_DNA"/>
</dbReference>